<dbReference type="EMBL" id="HE576754">
    <property type="protein sequence ID" value="CCC69548.1"/>
    <property type="molecule type" value="Genomic_DNA"/>
</dbReference>
<keyword evidence="1" id="KW-1133">Transmembrane helix</keyword>
<reference evidence="3 4" key="1">
    <citation type="journal article" date="2011" name="Proc. Natl. Acad. Sci. U.S.A.">
        <title>Evolutionary erosion of yeast sex chromosomes by mating-type switching accidents.</title>
        <authorList>
            <person name="Gordon J.L."/>
            <person name="Armisen D."/>
            <person name="Proux-Wera E."/>
            <person name="Oheigeartaigh S.S."/>
            <person name="Byrne K.P."/>
            <person name="Wolfe K.H."/>
        </authorList>
    </citation>
    <scope>NUCLEOTIDE SEQUENCE [LARGE SCALE GENOMIC DNA]</scope>
    <source>
        <strain evidence="4">ATCC 76901 / BCRC 22586 / CBS 4309 / NBRC 1992 / NRRL Y-12630</strain>
    </source>
</reference>
<dbReference type="InterPro" id="IPR045866">
    <property type="entry name" value="FAM210A/B-like"/>
</dbReference>
<dbReference type="OMA" id="VHSMGQE"/>
<evidence type="ECO:0000259" key="2">
    <source>
        <dbReference type="Pfam" id="PF06916"/>
    </source>
</evidence>
<protein>
    <recommendedName>
        <fullName evidence="2">DUF1279 domain-containing protein</fullName>
    </recommendedName>
</protein>
<evidence type="ECO:0000313" key="3">
    <source>
        <dbReference type="EMBL" id="CCC69548.1"/>
    </source>
</evidence>
<dbReference type="InParanoid" id="G0VDI6"/>
<dbReference type="GeneID" id="96903129"/>
<dbReference type="RefSeq" id="XP_003675912.1">
    <property type="nucleotide sequence ID" value="XM_003675864.1"/>
</dbReference>
<proteinExistence type="predicted"/>
<gene>
    <name evidence="3" type="primary">NCAS0C05580</name>
    <name evidence="3" type="ordered locus">NCAS_0C05580</name>
</gene>
<name>G0VDI6_NAUCA</name>
<evidence type="ECO:0000313" key="4">
    <source>
        <dbReference type="Proteomes" id="UP000001640"/>
    </source>
</evidence>
<dbReference type="Proteomes" id="UP000001640">
    <property type="component" value="Chromosome 3"/>
</dbReference>
<dbReference type="FunCoup" id="G0VDI6">
    <property type="interactions" value="36"/>
</dbReference>
<organism evidence="3 4">
    <name type="scientific">Naumovozyma castellii</name>
    <name type="common">Yeast</name>
    <name type="synonym">Saccharomyces castellii</name>
    <dbReference type="NCBI Taxonomy" id="27288"/>
    <lineage>
        <taxon>Eukaryota</taxon>
        <taxon>Fungi</taxon>
        <taxon>Dikarya</taxon>
        <taxon>Ascomycota</taxon>
        <taxon>Saccharomycotina</taxon>
        <taxon>Saccharomycetes</taxon>
        <taxon>Saccharomycetales</taxon>
        <taxon>Saccharomycetaceae</taxon>
        <taxon>Naumovozyma</taxon>
    </lineage>
</organism>
<dbReference type="PANTHER" id="PTHR21377:SF0">
    <property type="entry name" value="PROTEIN FAM210B, MITOCHONDRIAL"/>
    <property type="match status" value="1"/>
</dbReference>
<dbReference type="KEGG" id="ncs:NCAS_0C05580"/>
<keyword evidence="1" id="KW-0472">Membrane</keyword>
<dbReference type="HOGENOM" id="CLU_059211_2_0_1"/>
<feature type="transmembrane region" description="Helical" evidence="1">
    <location>
        <begin position="58"/>
        <end position="80"/>
    </location>
</feature>
<dbReference type="Pfam" id="PF06916">
    <property type="entry name" value="FAM210A-B_dom"/>
    <property type="match status" value="1"/>
</dbReference>
<accession>G0VDI6</accession>
<keyword evidence="4" id="KW-1185">Reference proteome</keyword>
<sequence>MFSTRLGILRSSPTSILIRNTVKSNLRAQARNFATQQKNVPKKSGIKALMSKYGSTALVVYLGITLIDLPLCFLLVHSLGKDTIQEYKDKVKKMIGWNAKDEIDIAIDEEKENEKVKLSKTSSSWEKFKKSPLLTEFLIAYGIHKSLIIVRIPLTAAITPYTVRLLKGWGFNIGKGNKMLSTIGENAKMRFKTKNPNDFIKPDPTNASQIRKITDTKGHKWFNGLM</sequence>
<dbReference type="eggNOG" id="KOG4526">
    <property type="taxonomic scope" value="Eukaryota"/>
</dbReference>
<keyword evidence="1" id="KW-0812">Transmembrane</keyword>
<dbReference type="OrthoDB" id="426386at2759"/>
<dbReference type="PANTHER" id="PTHR21377">
    <property type="entry name" value="PROTEIN FAM210B, MITOCHONDRIAL"/>
    <property type="match status" value="1"/>
</dbReference>
<dbReference type="InterPro" id="IPR009688">
    <property type="entry name" value="FAM210A/B-like_dom"/>
</dbReference>
<dbReference type="GO" id="GO:0005739">
    <property type="term" value="C:mitochondrion"/>
    <property type="evidence" value="ECO:0007669"/>
    <property type="project" value="TreeGrafter"/>
</dbReference>
<evidence type="ECO:0000256" key="1">
    <source>
        <dbReference type="SAM" id="Phobius"/>
    </source>
</evidence>
<dbReference type="AlphaFoldDB" id="G0VDI6"/>
<feature type="domain" description="DUF1279" evidence="2">
    <location>
        <begin position="46"/>
        <end position="161"/>
    </location>
</feature>
<reference key="2">
    <citation type="submission" date="2011-08" db="EMBL/GenBank/DDBJ databases">
        <title>Genome sequence of Naumovozyma castellii.</title>
        <authorList>
            <person name="Gordon J.L."/>
            <person name="Armisen D."/>
            <person name="Proux-Wera E."/>
            <person name="OhEigeartaigh S.S."/>
            <person name="Byrne K.P."/>
            <person name="Wolfe K.H."/>
        </authorList>
    </citation>
    <scope>NUCLEOTIDE SEQUENCE</scope>
    <source>
        <strain>Type strain:CBS 4309</strain>
    </source>
</reference>